<evidence type="ECO:0000256" key="3">
    <source>
        <dbReference type="ARBA" id="ARBA00022606"/>
    </source>
</evidence>
<keyword evidence="9" id="KW-0807">Transducer</keyword>
<keyword evidence="11" id="KW-1185">Reference proteome</keyword>
<reference evidence="10 11" key="1">
    <citation type="journal article" date="2017" name="G3 (Bethesda)">
        <title>The Physical Genome Mapping of Anopheles albimanus Corrected Scaffold Misassemblies and Identified Interarm Rearrangements in Genus Anopheles.</title>
        <authorList>
            <person name="Artemov G.N."/>
            <person name="Peery A.N."/>
            <person name="Jiang X."/>
            <person name="Tu Z."/>
            <person name="Stegniy V.N."/>
            <person name="Sharakhova M.V."/>
            <person name="Sharakhov I.V."/>
        </authorList>
    </citation>
    <scope>NUCLEOTIDE SEQUENCE [LARGE SCALE GENOMIC DNA]</scope>
    <source>
        <strain evidence="10 11">ALBI9_A</strain>
    </source>
</reference>
<reference evidence="10" key="2">
    <citation type="submission" date="2022-08" db="UniProtKB">
        <authorList>
            <consortium name="EnsemblMetazoa"/>
        </authorList>
    </citation>
    <scope>IDENTIFICATION</scope>
    <source>
        <strain evidence="10">STECLA/ALBI9_A</strain>
    </source>
</reference>
<evidence type="ECO:0000256" key="8">
    <source>
        <dbReference type="ARBA" id="ARBA00023170"/>
    </source>
</evidence>
<dbReference type="Pfam" id="PF02949">
    <property type="entry name" value="7tm_6"/>
    <property type="match status" value="1"/>
</dbReference>
<dbReference type="AlphaFoldDB" id="A0A182FK40"/>
<evidence type="ECO:0000256" key="1">
    <source>
        <dbReference type="ARBA" id="ARBA00004651"/>
    </source>
</evidence>
<accession>A0A182FK40</accession>
<proteinExistence type="predicted"/>
<dbReference type="GO" id="GO:0007165">
    <property type="term" value="P:signal transduction"/>
    <property type="evidence" value="ECO:0007669"/>
    <property type="project" value="UniProtKB-KW"/>
</dbReference>
<dbReference type="PANTHER" id="PTHR21137:SF35">
    <property type="entry name" value="ODORANT RECEPTOR 19A-RELATED"/>
    <property type="match status" value="1"/>
</dbReference>
<evidence type="ECO:0000256" key="7">
    <source>
        <dbReference type="ARBA" id="ARBA00023136"/>
    </source>
</evidence>
<dbReference type="InterPro" id="IPR004117">
    <property type="entry name" value="7tm6_olfct_rcpt"/>
</dbReference>
<dbReference type="VEuPathDB" id="VectorBase:AALB20_031638"/>
<evidence type="ECO:0000256" key="5">
    <source>
        <dbReference type="ARBA" id="ARBA00022725"/>
    </source>
</evidence>
<comment type="subcellular location">
    <subcellularLocation>
        <location evidence="1">Cell membrane</location>
        <topology evidence="1">Multi-pass membrane protein</topology>
    </subcellularLocation>
</comment>
<evidence type="ECO:0000256" key="9">
    <source>
        <dbReference type="ARBA" id="ARBA00023224"/>
    </source>
</evidence>
<evidence type="ECO:0000256" key="6">
    <source>
        <dbReference type="ARBA" id="ARBA00022989"/>
    </source>
</evidence>
<dbReference type="GO" id="GO:0005886">
    <property type="term" value="C:plasma membrane"/>
    <property type="evidence" value="ECO:0007669"/>
    <property type="project" value="UniProtKB-SubCell"/>
</dbReference>
<evidence type="ECO:0000313" key="10">
    <source>
        <dbReference type="EnsemblMetazoa" id="AALB006886-PA"/>
    </source>
</evidence>
<keyword evidence="5" id="KW-0552">Olfaction</keyword>
<keyword evidence="8" id="KW-0675">Receptor</keyword>
<dbReference type="PANTHER" id="PTHR21137">
    <property type="entry name" value="ODORANT RECEPTOR"/>
    <property type="match status" value="1"/>
</dbReference>
<dbReference type="VEuPathDB" id="VectorBase:AALB006886"/>
<keyword evidence="4" id="KW-0812">Transmembrane</keyword>
<keyword evidence="7" id="KW-0472">Membrane</keyword>
<keyword evidence="6" id="KW-1133">Transmembrane helix</keyword>
<protein>
    <submittedName>
        <fullName evidence="10">Uncharacterized protein</fullName>
    </submittedName>
</protein>
<dbReference type="OrthoDB" id="7726730at2759"/>
<dbReference type="KEGG" id="aali:118465716"/>
<dbReference type="GO" id="GO:0005549">
    <property type="term" value="F:odorant binding"/>
    <property type="evidence" value="ECO:0007669"/>
    <property type="project" value="InterPro"/>
</dbReference>
<dbReference type="EnsemblMetazoa" id="AALB006886-RA">
    <property type="protein sequence ID" value="AALB006886-PA"/>
    <property type="gene ID" value="AALB006886"/>
</dbReference>
<evidence type="ECO:0000313" key="11">
    <source>
        <dbReference type="Proteomes" id="UP000069272"/>
    </source>
</evidence>
<keyword evidence="3" id="KW-0716">Sensory transduction</keyword>
<organism evidence="10 11">
    <name type="scientific">Anopheles albimanus</name>
    <name type="common">New world malaria mosquito</name>
    <dbReference type="NCBI Taxonomy" id="7167"/>
    <lineage>
        <taxon>Eukaryota</taxon>
        <taxon>Metazoa</taxon>
        <taxon>Ecdysozoa</taxon>
        <taxon>Arthropoda</taxon>
        <taxon>Hexapoda</taxon>
        <taxon>Insecta</taxon>
        <taxon>Pterygota</taxon>
        <taxon>Neoptera</taxon>
        <taxon>Endopterygota</taxon>
        <taxon>Diptera</taxon>
        <taxon>Nematocera</taxon>
        <taxon>Culicoidea</taxon>
        <taxon>Culicidae</taxon>
        <taxon>Anophelinae</taxon>
        <taxon>Anopheles</taxon>
    </lineage>
</organism>
<dbReference type="GO" id="GO:0004984">
    <property type="term" value="F:olfactory receptor activity"/>
    <property type="evidence" value="ECO:0007669"/>
    <property type="project" value="InterPro"/>
</dbReference>
<evidence type="ECO:0000256" key="2">
    <source>
        <dbReference type="ARBA" id="ARBA00022475"/>
    </source>
</evidence>
<name>A0A182FK40_ANOAL</name>
<dbReference type="Proteomes" id="UP000069272">
    <property type="component" value="Chromosome X"/>
</dbReference>
<keyword evidence="2" id="KW-1003">Cell membrane</keyword>
<sequence length="430" mass="49051">MVRRLVTLAGWTSGLADVDFFLPAELLLLLPGFHLAARWHRKRWLRLLYRLTQLVQLFQYLLWADRFYLALVDGHLPQRSGKILHVANTFGVLTMMLARMLVLRWFLRDIEQFKGYQRHRRRTRQLISGHQHDSLPTIVTIAVAFQAIGLADRAVFCFSRPYRHELYEMPSNLAAHGWWCETVVQLLSFDFAWRWAAAYNASLTTINTLLMGLADDLAHLVAGYGRLLEDARRQPPSLATTNETVGHWQAVDWRQLEHNIAHTVGQHERFLAQLDRLKPFLRATFLVMFYSAVLFLALGTFMITANGTTTYGVILSGFLFALLLECYWCCRLVDRLNELNAGIGTLLYGLDWPTELRYTAENASEASHYRQARAALSIIQSRTQIGLGISCGGMFAISSEAFASLVKMTYTMLMFLRDTQSVPSPSTPLS</sequence>
<dbReference type="GeneID" id="118465716"/>
<evidence type="ECO:0000256" key="4">
    <source>
        <dbReference type="ARBA" id="ARBA00022692"/>
    </source>
</evidence>
<dbReference type="RefSeq" id="XP_035790090.1">
    <property type="nucleotide sequence ID" value="XM_035934197.1"/>
</dbReference>